<keyword evidence="3 6" id="KW-0808">Transferase</keyword>
<dbReference type="Gene3D" id="3.90.1150.10">
    <property type="entry name" value="Aspartate Aminotransferase, domain 1"/>
    <property type="match status" value="1"/>
</dbReference>
<evidence type="ECO:0000313" key="9">
    <source>
        <dbReference type="Proteomes" id="UP000665047"/>
    </source>
</evidence>
<dbReference type="SUPFAM" id="SSF53383">
    <property type="entry name" value="PLP-dependent transferases"/>
    <property type="match status" value="1"/>
</dbReference>
<dbReference type="CDD" id="cd00610">
    <property type="entry name" value="OAT_like"/>
    <property type="match status" value="1"/>
</dbReference>
<dbReference type="PANTHER" id="PTHR11986">
    <property type="entry name" value="AMINOTRANSFERASE CLASS III"/>
    <property type="match status" value="1"/>
</dbReference>
<evidence type="ECO:0000256" key="3">
    <source>
        <dbReference type="ARBA" id="ARBA00022679"/>
    </source>
</evidence>
<dbReference type="RefSeq" id="WP_099134980.1">
    <property type="nucleotide sequence ID" value="NZ_CAWNNJ010000097.1"/>
</dbReference>
<dbReference type="Gene3D" id="3.40.640.10">
    <property type="entry name" value="Type I PLP-dependent aspartate aminotransferase-like (Major domain)"/>
    <property type="match status" value="1"/>
</dbReference>
<evidence type="ECO:0000313" key="7">
    <source>
        <dbReference type="EMBL" id="QTL40142.1"/>
    </source>
</evidence>
<evidence type="ECO:0000256" key="4">
    <source>
        <dbReference type="ARBA" id="ARBA00022898"/>
    </source>
</evidence>
<proteinExistence type="inferred from homology"/>
<dbReference type="GO" id="GO:0042802">
    <property type="term" value="F:identical protein binding"/>
    <property type="evidence" value="ECO:0007669"/>
    <property type="project" value="TreeGrafter"/>
</dbReference>
<dbReference type="InterPro" id="IPR005814">
    <property type="entry name" value="Aminotrans_3"/>
</dbReference>
<dbReference type="InterPro" id="IPR050103">
    <property type="entry name" value="Class-III_PLP-dep_AT"/>
</dbReference>
<dbReference type="InterPro" id="IPR015422">
    <property type="entry name" value="PyrdxlP-dep_Trfase_small"/>
</dbReference>
<dbReference type="InterPro" id="IPR015424">
    <property type="entry name" value="PyrdxlP-dep_Trfase"/>
</dbReference>
<keyword evidence="4 5" id="KW-0663">Pyridoxal phosphate</keyword>
<evidence type="ECO:0000256" key="5">
    <source>
        <dbReference type="RuleBase" id="RU003560"/>
    </source>
</evidence>
<evidence type="ECO:0000256" key="2">
    <source>
        <dbReference type="ARBA" id="ARBA00022576"/>
    </source>
</evidence>
<dbReference type="InterPro" id="IPR049704">
    <property type="entry name" value="Aminotrans_3_PPA_site"/>
</dbReference>
<dbReference type="PIRSF" id="PIRSF000521">
    <property type="entry name" value="Transaminase_4ab_Lys_Orn"/>
    <property type="match status" value="1"/>
</dbReference>
<reference evidence="6 8" key="1">
    <citation type="journal article" date="2017" name="Nat. Microbiol.">
        <title>Natural product diversity associated with the nematode symbionts Photorhabdus and Xenorhabdus.</title>
        <authorList>
            <person name="Tobias N.J."/>
            <person name="Wolff H."/>
            <person name="Djahanschiri B."/>
            <person name="Grundmann F."/>
            <person name="Kronenwerth M."/>
            <person name="Shi Y.M."/>
            <person name="Simonyi S."/>
            <person name="Grun P."/>
            <person name="Shapiro-Ilan D."/>
            <person name="Pidot S.J."/>
            <person name="Stinear T.P."/>
            <person name="Ebersberger I."/>
            <person name="Bode H.B."/>
        </authorList>
    </citation>
    <scope>NUCLEOTIDE SEQUENCE [LARGE SCALE GENOMIC DNA]</scope>
    <source>
        <strain evidence="6 8">DSM 16342</strain>
    </source>
</reference>
<dbReference type="InterPro" id="IPR015421">
    <property type="entry name" value="PyrdxlP-dep_Trfase_major"/>
</dbReference>
<evidence type="ECO:0000256" key="1">
    <source>
        <dbReference type="ARBA" id="ARBA00001933"/>
    </source>
</evidence>
<dbReference type="EMBL" id="CP072455">
    <property type="protein sequence ID" value="QTL40142.1"/>
    <property type="molecule type" value="Genomic_DNA"/>
</dbReference>
<reference evidence="7 9" key="2">
    <citation type="submission" date="2021-03" db="EMBL/GenBank/DDBJ databases">
        <title>Complete Genome Sequence Data of Xenorhabdus budapestensis strain C72, a Candidate Biological Control Agent, from China.</title>
        <authorList>
            <person name="LI B."/>
            <person name="WANG S."/>
            <person name="QIU D."/>
        </authorList>
    </citation>
    <scope>NUCLEOTIDE SEQUENCE [LARGE SCALE GENOMIC DNA]</scope>
    <source>
        <strain evidence="7 9">C-7-2</strain>
    </source>
</reference>
<comment type="similarity">
    <text evidence="5">Belongs to the class-III pyridoxal-phosphate-dependent aminotransferase family.</text>
</comment>
<dbReference type="PROSITE" id="PS00600">
    <property type="entry name" value="AA_TRANSFER_CLASS_3"/>
    <property type="match status" value="1"/>
</dbReference>
<dbReference type="GO" id="GO:0030170">
    <property type="term" value="F:pyridoxal phosphate binding"/>
    <property type="evidence" value="ECO:0007669"/>
    <property type="project" value="InterPro"/>
</dbReference>
<dbReference type="GO" id="GO:0008483">
    <property type="term" value="F:transaminase activity"/>
    <property type="evidence" value="ECO:0007669"/>
    <property type="project" value="UniProtKB-KW"/>
</dbReference>
<evidence type="ECO:0000313" key="6">
    <source>
        <dbReference type="EMBL" id="PHM28875.1"/>
    </source>
</evidence>
<dbReference type="EMBL" id="NIBS01000003">
    <property type="protein sequence ID" value="PHM28875.1"/>
    <property type="molecule type" value="Genomic_DNA"/>
</dbReference>
<keyword evidence="9" id="KW-1185">Reference proteome</keyword>
<name>A0A2D0J3Q8_XENBU</name>
<organism evidence="6 8">
    <name type="scientific">Xenorhabdus budapestensis</name>
    <dbReference type="NCBI Taxonomy" id="290110"/>
    <lineage>
        <taxon>Bacteria</taxon>
        <taxon>Pseudomonadati</taxon>
        <taxon>Pseudomonadota</taxon>
        <taxon>Gammaproteobacteria</taxon>
        <taxon>Enterobacterales</taxon>
        <taxon>Morganellaceae</taxon>
        <taxon>Xenorhabdus</taxon>
    </lineage>
</organism>
<dbReference type="Pfam" id="PF00202">
    <property type="entry name" value="Aminotran_3"/>
    <property type="match status" value="1"/>
</dbReference>
<keyword evidence="2 6" id="KW-0032">Aminotransferase</keyword>
<dbReference type="Proteomes" id="UP000225833">
    <property type="component" value="Unassembled WGS sequence"/>
</dbReference>
<dbReference type="OrthoDB" id="3398487at2"/>
<sequence length="424" mass="46868">MENNYHLKEDHLKENHLEEMLSRYVGHGPYLVIDGEKYIDTASGTFNLPLGYTNHRIAEKLKQQIDRCTHLSSAYTREMSQYILSKLVKHTPKGIDSIWLRDVSGSGAVECAIRIAQKATGRSGIVSFFLAHHGQSLATAQVSGNAFRLKNFHINIEGSIKIPAPSSVMAEPPDEATQYIDLEQFIQLGSSDNIACLIIEPIQGNGGNIVFPVEFYRKIREICHQHGIIIIADEVQTGFGRTGTFFASTGYAKELEPDIIVFAKGAGGIGIPIGGVLMRSSLDVLESFEHSSTSGANPLSLVALNEIIDIIEDEHILENVRQNETFLRNGLLDLQHKYPEITGVRGIGYMFGFDTPSPEFAARAIAVANYHKLILRGSRYGKGRALKIRPPLICTQVHLNEILHKLDLTFAELTVSAQGHREVA</sequence>
<evidence type="ECO:0000313" key="8">
    <source>
        <dbReference type="Proteomes" id="UP000225833"/>
    </source>
</evidence>
<dbReference type="Proteomes" id="UP000665047">
    <property type="component" value="Chromosome"/>
</dbReference>
<dbReference type="PANTHER" id="PTHR11986:SF79">
    <property type="entry name" value="ACETYLORNITHINE AMINOTRANSFERASE, MITOCHONDRIAL"/>
    <property type="match status" value="1"/>
</dbReference>
<comment type="cofactor">
    <cofactor evidence="1">
        <name>pyridoxal 5'-phosphate</name>
        <dbReference type="ChEBI" id="CHEBI:597326"/>
    </cofactor>
</comment>
<accession>A0A2D0J3Q8</accession>
<dbReference type="AlphaFoldDB" id="A0A2D0J3Q8"/>
<protein>
    <submittedName>
        <fullName evidence="7">Aspartate aminotransferase family protein</fullName>
    </submittedName>
    <submittedName>
        <fullName evidence="6">Diaminobutyrate--2-oxoglutarate aminotransferase</fullName>
    </submittedName>
</protein>
<gene>
    <name evidence="7" type="ORF">HGO23_01565</name>
    <name evidence="6" type="ORF">Xbud_00959</name>
</gene>